<dbReference type="KEGG" id="haby:HLVA_18940"/>
<dbReference type="EMBL" id="AP027059">
    <property type="protein sequence ID" value="BDU51325.1"/>
    <property type="molecule type" value="Genomic_DNA"/>
</dbReference>
<dbReference type="InterPro" id="IPR050397">
    <property type="entry name" value="Env_Response_Regulators"/>
</dbReference>
<protein>
    <recommendedName>
        <fullName evidence="8">Crp/Fnr family transcriptional regulator</fullName>
    </recommendedName>
</protein>
<dbReference type="Proteomes" id="UP001321582">
    <property type="component" value="Chromosome"/>
</dbReference>
<dbReference type="GO" id="GO:0003700">
    <property type="term" value="F:DNA-binding transcription factor activity"/>
    <property type="evidence" value="ECO:0007669"/>
    <property type="project" value="TreeGrafter"/>
</dbReference>
<dbReference type="Gene3D" id="2.60.120.10">
    <property type="entry name" value="Jelly Rolls"/>
    <property type="match status" value="1"/>
</dbReference>
<reference evidence="6 7" key="1">
    <citation type="submission" date="2022-11" db="EMBL/GenBank/DDBJ databases">
        <title>Haliovirga abyssi gen. nov., sp. nov., a mesophilic fermentative bacterium isolated from the Iheya North hydrothermal field and the proposal of Haliovirgaceae fam. nov.</title>
        <authorList>
            <person name="Miyazaki U."/>
            <person name="Tame A."/>
            <person name="Miyazaki J."/>
            <person name="Takai K."/>
            <person name="Sawayama S."/>
            <person name="Kitajima M."/>
            <person name="Okamoto A."/>
            <person name="Nakagawa S."/>
        </authorList>
    </citation>
    <scope>NUCLEOTIDE SEQUENCE [LARGE SCALE GENOMIC DNA]</scope>
    <source>
        <strain evidence="6 7">IC12</strain>
    </source>
</reference>
<dbReference type="PROSITE" id="PS51063">
    <property type="entry name" value="HTH_CRP_2"/>
    <property type="match status" value="1"/>
</dbReference>
<keyword evidence="2" id="KW-0238">DNA-binding</keyword>
<dbReference type="InterPro" id="IPR018490">
    <property type="entry name" value="cNMP-bd_dom_sf"/>
</dbReference>
<accession>A0AAU9DDA3</accession>
<gene>
    <name evidence="6" type="ORF">HLVA_18940</name>
</gene>
<organism evidence="6 7">
    <name type="scientific">Haliovirga abyssi</name>
    <dbReference type="NCBI Taxonomy" id="2996794"/>
    <lineage>
        <taxon>Bacteria</taxon>
        <taxon>Fusobacteriati</taxon>
        <taxon>Fusobacteriota</taxon>
        <taxon>Fusobacteriia</taxon>
        <taxon>Fusobacteriales</taxon>
        <taxon>Haliovirgaceae</taxon>
        <taxon>Haliovirga</taxon>
    </lineage>
</organism>
<dbReference type="GO" id="GO:0003677">
    <property type="term" value="F:DNA binding"/>
    <property type="evidence" value="ECO:0007669"/>
    <property type="project" value="UniProtKB-KW"/>
</dbReference>
<evidence type="ECO:0000256" key="3">
    <source>
        <dbReference type="ARBA" id="ARBA00023163"/>
    </source>
</evidence>
<dbReference type="InterPro" id="IPR014710">
    <property type="entry name" value="RmlC-like_jellyroll"/>
</dbReference>
<evidence type="ECO:0000313" key="6">
    <source>
        <dbReference type="EMBL" id="BDU51325.1"/>
    </source>
</evidence>
<dbReference type="SMART" id="SM00419">
    <property type="entry name" value="HTH_CRP"/>
    <property type="match status" value="1"/>
</dbReference>
<evidence type="ECO:0000259" key="4">
    <source>
        <dbReference type="PROSITE" id="PS50042"/>
    </source>
</evidence>
<feature type="domain" description="Cyclic nucleotide-binding" evidence="4">
    <location>
        <begin position="33"/>
        <end position="108"/>
    </location>
</feature>
<dbReference type="PANTHER" id="PTHR24567:SF58">
    <property type="entry name" value="CYCLIC AMP-BINDING REGULATORY PROTEIN"/>
    <property type="match status" value="1"/>
</dbReference>
<dbReference type="InterPro" id="IPR012318">
    <property type="entry name" value="HTH_CRP"/>
</dbReference>
<name>A0AAU9DDA3_9FUSO</name>
<dbReference type="SUPFAM" id="SSF46785">
    <property type="entry name" value="Winged helix' DNA-binding domain"/>
    <property type="match status" value="1"/>
</dbReference>
<sequence length="217" mass="25105">MKIAENFSLENFFDNKNLEDKKIYFKKKRLVKGEIIYNQGEKCTVLTIMVKGKLDIVKYFSSGKEQKIGTVNEGEMFGGVLLFNEDLYPANIIAEENCEIYELSKEQLLISFENKQFLVNFLKEMSKKMVNLSNLIEILSYSKMVERVAKYILMIYEKSNGGKIIKIKTKTEIARALGSSREVVSRAFKKLKDEKIIKEENSVIEILSLEKLEEVIL</sequence>
<dbReference type="AlphaFoldDB" id="A0AAU9DDA3"/>
<dbReference type="SUPFAM" id="SSF51206">
    <property type="entry name" value="cAMP-binding domain-like"/>
    <property type="match status" value="1"/>
</dbReference>
<proteinExistence type="predicted"/>
<dbReference type="RefSeq" id="WP_307904202.1">
    <property type="nucleotide sequence ID" value="NZ_AP027059.1"/>
</dbReference>
<evidence type="ECO:0000256" key="2">
    <source>
        <dbReference type="ARBA" id="ARBA00023125"/>
    </source>
</evidence>
<dbReference type="Pfam" id="PF13545">
    <property type="entry name" value="HTH_Crp_2"/>
    <property type="match status" value="1"/>
</dbReference>
<evidence type="ECO:0000256" key="1">
    <source>
        <dbReference type="ARBA" id="ARBA00023015"/>
    </source>
</evidence>
<keyword evidence="1" id="KW-0805">Transcription regulation</keyword>
<dbReference type="CDD" id="cd00038">
    <property type="entry name" value="CAP_ED"/>
    <property type="match status" value="1"/>
</dbReference>
<dbReference type="InterPro" id="IPR000595">
    <property type="entry name" value="cNMP-bd_dom"/>
</dbReference>
<dbReference type="PROSITE" id="PS50042">
    <property type="entry name" value="CNMP_BINDING_3"/>
    <property type="match status" value="1"/>
</dbReference>
<dbReference type="GO" id="GO:0005829">
    <property type="term" value="C:cytosol"/>
    <property type="evidence" value="ECO:0007669"/>
    <property type="project" value="TreeGrafter"/>
</dbReference>
<evidence type="ECO:0000313" key="7">
    <source>
        <dbReference type="Proteomes" id="UP001321582"/>
    </source>
</evidence>
<evidence type="ECO:0000259" key="5">
    <source>
        <dbReference type="PROSITE" id="PS51063"/>
    </source>
</evidence>
<feature type="domain" description="HTH crp-type" evidence="5">
    <location>
        <begin position="142"/>
        <end position="210"/>
    </location>
</feature>
<keyword evidence="3" id="KW-0804">Transcription</keyword>
<dbReference type="SMART" id="SM00100">
    <property type="entry name" value="cNMP"/>
    <property type="match status" value="1"/>
</dbReference>
<keyword evidence="7" id="KW-1185">Reference proteome</keyword>
<evidence type="ECO:0008006" key="8">
    <source>
        <dbReference type="Google" id="ProtNLM"/>
    </source>
</evidence>
<dbReference type="PANTHER" id="PTHR24567">
    <property type="entry name" value="CRP FAMILY TRANSCRIPTIONAL REGULATORY PROTEIN"/>
    <property type="match status" value="1"/>
</dbReference>
<dbReference type="Pfam" id="PF00027">
    <property type="entry name" value="cNMP_binding"/>
    <property type="match status" value="1"/>
</dbReference>
<dbReference type="InterPro" id="IPR036390">
    <property type="entry name" value="WH_DNA-bd_sf"/>
</dbReference>